<dbReference type="Pfam" id="PF07690">
    <property type="entry name" value="MFS_1"/>
    <property type="match status" value="1"/>
</dbReference>
<feature type="transmembrane region" description="Helical" evidence="5">
    <location>
        <begin position="349"/>
        <end position="369"/>
    </location>
</feature>
<dbReference type="PANTHER" id="PTHR23523">
    <property type="match status" value="1"/>
</dbReference>
<name>A0ABS8PBY3_9PSEU</name>
<dbReference type="InterPro" id="IPR011701">
    <property type="entry name" value="MFS"/>
</dbReference>
<dbReference type="RefSeq" id="WP_230734515.1">
    <property type="nucleotide sequence ID" value="NZ_JAJNDB010000002.1"/>
</dbReference>
<comment type="subcellular location">
    <subcellularLocation>
        <location evidence="1">Cell membrane</location>
        <topology evidence="1">Multi-pass membrane protein</topology>
    </subcellularLocation>
</comment>
<protein>
    <submittedName>
        <fullName evidence="7">MFS transporter</fullName>
    </submittedName>
</protein>
<dbReference type="InterPro" id="IPR036259">
    <property type="entry name" value="MFS_trans_sf"/>
</dbReference>
<proteinExistence type="predicted"/>
<feature type="transmembrane region" description="Helical" evidence="5">
    <location>
        <begin position="145"/>
        <end position="164"/>
    </location>
</feature>
<evidence type="ECO:0000313" key="7">
    <source>
        <dbReference type="EMBL" id="MCD2194499.1"/>
    </source>
</evidence>
<feature type="transmembrane region" description="Helical" evidence="5">
    <location>
        <begin position="170"/>
        <end position="192"/>
    </location>
</feature>
<dbReference type="EMBL" id="JAJNDB010000002">
    <property type="protein sequence ID" value="MCD2194499.1"/>
    <property type="molecule type" value="Genomic_DNA"/>
</dbReference>
<evidence type="ECO:0000256" key="5">
    <source>
        <dbReference type="SAM" id="Phobius"/>
    </source>
</evidence>
<dbReference type="InterPro" id="IPR052524">
    <property type="entry name" value="MFS_Cyanate_Porter"/>
</dbReference>
<feature type="transmembrane region" description="Helical" evidence="5">
    <location>
        <begin position="289"/>
        <end position="312"/>
    </location>
</feature>
<feature type="domain" description="Major facilitator superfamily (MFS) profile" evidence="6">
    <location>
        <begin position="20"/>
        <end position="403"/>
    </location>
</feature>
<evidence type="ECO:0000256" key="2">
    <source>
        <dbReference type="ARBA" id="ARBA00022692"/>
    </source>
</evidence>
<feature type="transmembrane region" description="Helical" evidence="5">
    <location>
        <begin position="381"/>
        <end position="399"/>
    </location>
</feature>
<feature type="transmembrane region" description="Helical" evidence="5">
    <location>
        <begin position="51"/>
        <end position="76"/>
    </location>
</feature>
<feature type="transmembrane region" description="Helical" evidence="5">
    <location>
        <begin position="256"/>
        <end position="277"/>
    </location>
</feature>
<accession>A0ABS8PBY3</accession>
<keyword evidence="4 5" id="KW-0472">Membrane</keyword>
<feature type="transmembrane region" description="Helical" evidence="5">
    <location>
        <begin position="111"/>
        <end position="133"/>
    </location>
</feature>
<sequence length="403" mass="40420">MTTSSARREPRAAAPSAGGPLLAVAVLLVALNLRGPIVAVAPVVDAIRADLGVSAAVAGLLTSLPVLAFAVAAPPASWMIGRLGPERAMLVGLAVLGVGTLLRSADGIAGALAGTALIGAGITVGNVVVPVVIGRDFPHRSGALLGAYTATMNVGSMITLSITVPLADGVGWRVALLAWLVVAVASVVLWTVATRRRRPGADAVVPAAGDEIGGPAPWRRPVGWLLVVAFAGQSFSYYGLTAWLPEILADLRGLGAGSAGVASSLFQIFAVAGALATPLVRNRTGSLRLAFVPVALGWLALPGGLLLAPAAWPLWCSLGGAAQGGGFFVFFSAVLAASRTTTENRRLGAFMQTGGYAIGALGPTVVGALHGTGAAAWDPALALVLAALVVLTASGWAATRPRT</sequence>
<evidence type="ECO:0000313" key="8">
    <source>
        <dbReference type="Proteomes" id="UP001199469"/>
    </source>
</evidence>
<gene>
    <name evidence="7" type="ORF">LQ327_14085</name>
</gene>
<dbReference type="Proteomes" id="UP001199469">
    <property type="component" value="Unassembled WGS sequence"/>
</dbReference>
<dbReference type="Gene3D" id="1.20.1250.20">
    <property type="entry name" value="MFS general substrate transporter like domains"/>
    <property type="match status" value="2"/>
</dbReference>
<reference evidence="7 8" key="1">
    <citation type="submission" date="2021-11" db="EMBL/GenBank/DDBJ databases">
        <title>Draft genome sequence of Actinomycetospora sp. SF1 isolated from the rhizosphere soil.</title>
        <authorList>
            <person name="Duangmal K."/>
            <person name="Chantavorakit T."/>
        </authorList>
    </citation>
    <scope>NUCLEOTIDE SEQUENCE [LARGE SCALE GENOMIC DNA]</scope>
    <source>
        <strain evidence="7 8">TBRC 5722</strain>
    </source>
</reference>
<dbReference type="InterPro" id="IPR020846">
    <property type="entry name" value="MFS_dom"/>
</dbReference>
<keyword evidence="8" id="KW-1185">Reference proteome</keyword>
<evidence type="ECO:0000256" key="1">
    <source>
        <dbReference type="ARBA" id="ARBA00004651"/>
    </source>
</evidence>
<comment type="caution">
    <text evidence="7">The sequence shown here is derived from an EMBL/GenBank/DDBJ whole genome shotgun (WGS) entry which is preliminary data.</text>
</comment>
<evidence type="ECO:0000256" key="3">
    <source>
        <dbReference type="ARBA" id="ARBA00022989"/>
    </source>
</evidence>
<keyword evidence="2 5" id="KW-0812">Transmembrane</keyword>
<dbReference type="SUPFAM" id="SSF103473">
    <property type="entry name" value="MFS general substrate transporter"/>
    <property type="match status" value="1"/>
</dbReference>
<dbReference type="PROSITE" id="PS50850">
    <property type="entry name" value="MFS"/>
    <property type="match status" value="1"/>
</dbReference>
<keyword evidence="3 5" id="KW-1133">Transmembrane helix</keyword>
<feature type="transmembrane region" description="Helical" evidence="5">
    <location>
        <begin position="318"/>
        <end position="337"/>
    </location>
</feature>
<evidence type="ECO:0000259" key="6">
    <source>
        <dbReference type="PROSITE" id="PS50850"/>
    </source>
</evidence>
<organism evidence="7 8">
    <name type="scientific">Actinomycetospora endophytica</name>
    <dbReference type="NCBI Taxonomy" id="2291215"/>
    <lineage>
        <taxon>Bacteria</taxon>
        <taxon>Bacillati</taxon>
        <taxon>Actinomycetota</taxon>
        <taxon>Actinomycetes</taxon>
        <taxon>Pseudonocardiales</taxon>
        <taxon>Pseudonocardiaceae</taxon>
        <taxon>Actinomycetospora</taxon>
    </lineage>
</organism>
<evidence type="ECO:0000256" key="4">
    <source>
        <dbReference type="ARBA" id="ARBA00023136"/>
    </source>
</evidence>
<feature type="transmembrane region" description="Helical" evidence="5">
    <location>
        <begin position="222"/>
        <end position="244"/>
    </location>
</feature>
<dbReference type="PANTHER" id="PTHR23523:SF2">
    <property type="entry name" value="2-NITROIMIDAZOLE TRANSPORTER"/>
    <property type="match status" value="1"/>
</dbReference>